<evidence type="ECO:0000256" key="1">
    <source>
        <dbReference type="SAM" id="Phobius"/>
    </source>
</evidence>
<dbReference type="EMBL" id="HBUF01298510">
    <property type="protein sequence ID" value="CAG6690639.1"/>
    <property type="molecule type" value="Transcribed_RNA"/>
</dbReference>
<protein>
    <submittedName>
        <fullName evidence="2">Uncharacterized protein</fullName>
    </submittedName>
</protein>
<sequence length="107" mass="12600">MSCDITYNTVLLLSVRVSNPCYICVILTQKVSHKPQYCDNNVHCFPYYFVYSDFYTHIYFTWVQCFFELYAGFIIITCLSSSLVRADNWKTRGLVFEPHLRQIVSSI</sequence>
<feature type="transmembrane region" description="Helical" evidence="1">
    <location>
        <begin position="59"/>
        <end position="84"/>
    </location>
</feature>
<dbReference type="AlphaFoldDB" id="A0A8D8TMG2"/>
<evidence type="ECO:0000313" key="2">
    <source>
        <dbReference type="EMBL" id="CAG6690639.1"/>
    </source>
</evidence>
<keyword evidence="1" id="KW-0812">Transmembrane</keyword>
<reference evidence="2" key="1">
    <citation type="submission" date="2021-05" db="EMBL/GenBank/DDBJ databases">
        <authorList>
            <person name="Alioto T."/>
            <person name="Alioto T."/>
            <person name="Gomez Garrido J."/>
        </authorList>
    </citation>
    <scope>NUCLEOTIDE SEQUENCE</scope>
</reference>
<keyword evidence="1" id="KW-1133">Transmembrane helix</keyword>
<keyword evidence="1" id="KW-0472">Membrane</keyword>
<organism evidence="2">
    <name type="scientific">Cacopsylla melanoneura</name>
    <dbReference type="NCBI Taxonomy" id="428564"/>
    <lineage>
        <taxon>Eukaryota</taxon>
        <taxon>Metazoa</taxon>
        <taxon>Ecdysozoa</taxon>
        <taxon>Arthropoda</taxon>
        <taxon>Hexapoda</taxon>
        <taxon>Insecta</taxon>
        <taxon>Pterygota</taxon>
        <taxon>Neoptera</taxon>
        <taxon>Paraneoptera</taxon>
        <taxon>Hemiptera</taxon>
        <taxon>Sternorrhyncha</taxon>
        <taxon>Psylloidea</taxon>
        <taxon>Psyllidae</taxon>
        <taxon>Psyllinae</taxon>
        <taxon>Cacopsylla</taxon>
    </lineage>
</organism>
<proteinExistence type="predicted"/>
<name>A0A8D8TMG2_9HEMI</name>
<accession>A0A8D8TMG2</accession>